<reference evidence="3" key="1">
    <citation type="journal article" date="2022" name="Int. J. Mol. Sci.">
        <title>Draft Genome of Tanacetum Coccineum: Genomic Comparison of Closely Related Tanacetum-Family Plants.</title>
        <authorList>
            <person name="Yamashiro T."/>
            <person name="Shiraishi A."/>
            <person name="Nakayama K."/>
            <person name="Satake H."/>
        </authorList>
    </citation>
    <scope>NUCLEOTIDE SEQUENCE</scope>
</reference>
<sequence>MDDMVKRFANLANLIEPMKSFRWGRDVSTANMHQGFTHVSESIFESMDDVETYSAHPAHLQFADHVMTLTYAILVLDYKPTLDLRIEVVAGVSEQELRVVNFIGLASIVDKRWALFDVAANDLDTFFAYYRVQRLLLQKYHHFYTEGRKLYPQPTRALKFLHYGSNIPIIHQNIGTTMGDIGIWEVGSWEKLVLNNSKVNYLNAVSISQQIQSISFTGFPAQSVGSSNTDVLDSPCLLVLITGTSQSRQHGKSESDSYYLSD</sequence>
<name>A0ABQ5B0N9_9ASTR</name>
<dbReference type="InterPro" id="IPR044662">
    <property type="entry name" value="HS1/DABB1-like"/>
</dbReference>
<dbReference type="PROSITE" id="PS51502">
    <property type="entry name" value="S_R_A_B_BARREL"/>
    <property type="match status" value="1"/>
</dbReference>
<dbReference type="Pfam" id="PF07876">
    <property type="entry name" value="Dabb"/>
    <property type="match status" value="1"/>
</dbReference>
<evidence type="ECO:0000259" key="2">
    <source>
        <dbReference type="PROSITE" id="PS51502"/>
    </source>
</evidence>
<reference evidence="3" key="2">
    <citation type="submission" date="2022-01" db="EMBL/GenBank/DDBJ databases">
        <authorList>
            <person name="Yamashiro T."/>
            <person name="Shiraishi A."/>
            <person name="Satake H."/>
            <person name="Nakayama K."/>
        </authorList>
    </citation>
    <scope>NUCLEOTIDE SEQUENCE</scope>
</reference>
<dbReference type="Gene3D" id="3.30.70.100">
    <property type="match status" value="1"/>
</dbReference>
<keyword evidence="4" id="KW-1185">Reference proteome</keyword>
<organism evidence="3 4">
    <name type="scientific">Tanacetum coccineum</name>
    <dbReference type="NCBI Taxonomy" id="301880"/>
    <lineage>
        <taxon>Eukaryota</taxon>
        <taxon>Viridiplantae</taxon>
        <taxon>Streptophyta</taxon>
        <taxon>Embryophyta</taxon>
        <taxon>Tracheophyta</taxon>
        <taxon>Spermatophyta</taxon>
        <taxon>Magnoliopsida</taxon>
        <taxon>eudicotyledons</taxon>
        <taxon>Gunneridae</taxon>
        <taxon>Pentapetalae</taxon>
        <taxon>asterids</taxon>
        <taxon>campanulids</taxon>
        <taxon>Asterales</taxon>
        <taxon>Asteraceae</taxon>
        <taxon>Asteroideae</taxon>
        <taxon>Anthemideae</taxon>
        <taxon>Anthemidinae</taxon>
        <taxon>Tanacetum</taxon>
    </lineage>
</organism>
<dbReference type="PANTHER" id="PTHR33178:SF10">
    <property type="entry name" value="STRESS-RESPONSE A_B BARREL DOMAIN-CONTAINING PROTEIN"/>
    <property type="match status" value="1"/>
</dbReference>
<protein>
    <submittedName>
        <fullName evidence="3">Stress-response A/B barrel domain-containing protein HS1</fullName>
    </submittedName>
</protein>
<feature type="domain" description="Stress-response A/B barrel" evidence="2">
    <location>
        <begin position="1"/>
        <end position="78"/>
    </location>
</feature>
<gene>
    <name evidence="3" type="ORF">Tco_0842510</name>
</gene>
<proteinExistence type="predicted"/>
<dbReference type="Proteomes" id="UP001151760">
    <property type="component" value="Unassembled WGS sequence"/>
</dbReference>
<evidence type="ECO:0000313" key="4">
    <source>
        <dbReference type="Proteomes" id="UP001151760"/>
    </source>
</evidence>
<accession>A0ABQ5B0N9</accession>
<dbReference type="SMART" id="SM00886">
    <property type="entry name" value="Dabb"/>
    <property type="match status" value="1"/>
</dbReference>
<comment type="subunit">
    <text evidence="1">Homodimer.</text>
</comment>
<comment type="caution">
    <text evidence="3">The sequence shown here is derived from an EMBL/GenBank/DDBJ whole genome shotgun (WGS) entry which is preliminary data.</text>
</comment>
<evidence type="ECO:0000313" key="3">
    <source>
        <dbReference type="EMBL" id="GJT08048.1"/>
    </source>
</evidence>
<dbReference type="SUPFAM" id="SSF54909">
    <property type="entry name" value="Dimeric alpha+beta barrel"/>
    <property type="match status" value="1"/>
</dbReference>
<dbReference type="PANTHER" id="PTHR33178">
    <property type="match status" value="1"/>
</dbReference>
<dbReference type="InterPro" id="IPR011008">
    <property type="entry name" value="Dimeric_a/b-barrel"/>
</dbReference>
<evidence type="ECO:0000256" key="1">
    <source>
        <dbReference type="ARBA" id="ARBA00011738"/>
    </source>
</evidence>
<dbReference type="EMBL" id="BQNB010012799">
    <property type="protein sequence ID" value="GJT08048.1"/>
    <property type="molecule type" value="Genomic_DNA"/>
</dbReference>
<dbReference type="InterPro" id="IPR013097">
    <property type="entry name" value="Dabb"/>
</dbReference>